<sequence>MLVEGFRDGEAGADHVGSDHFKAAVAKLPDYVSATPKIISETIGATGWGEMAEVRPSRP</sequence>
<accession>A0ABP6XD25</accession>
<name>A0ABP6XD25_9ACTN</name>
<evidence type="ECO:0008006" key="3">
    <source>
        <dbReference type="Google" id="ProtNLM"/>
    </source>
</evidence>
<dbReference type="EMBL" id="BAAAYR010000002">
    <property type="protein sequence ID" value="GAA3564346.1"/>
    <property type="molecule type" value="Genomic_DNA"/>
</dbReference>
<reference evidence="2" key="1">
    <citation type="journal article" date="2019" name="Int. J. Syst. Evol. Microbiol.">
        <title>The Global Catalogue of Microorganisms (GCM) 10K type strain sequencing project: providing services to taxonomists for standard genome sequencing and annotation.</title>
        <authorList>
            <consortium name="The Broad Institute Genomics Platform"/>
            <consortium name="The Broad Institute Genome Sequencing Center for Infectious Disease"/>
            <person name="Wu L."/>
            <person name="Ma J."/>
        </authorList>
    </citation>
    <scope>NUCLEOTIDE SEQUENCE [LARGE SCALE GENOMIC DNA]</scope>
    <source>
        <strain evidence="2">JCM 16540</strain>
    </source>
</reference>
<dbReference type="SUPFAM" id="SSF54909">
    <property type="entry name" value="Dimeric alpha+beta barrel"/>
    <property type="match status" value="1"/>
</dbReference>
<dbReference type="InterPro" id="IPR011008">
    <property type="entry name" value="Dimeric_a/b-barrel"/>
</dbReference>
<proteinExistence type="predicted"/>
<dbReference type="Proteomes" id="UP001500767">
    <property type="component" value="Unassembled WGS sequence"/>
</dbReference>
<keyword evidence="2" id="KW-1185">Reference proteome</keyword>
<evidence type="ECO:0000313" key="1">
    <source>
        <dbReference type="EMBL" id="GAA3564346.1"/>
    </source>
</evidence>
<protein>
    <recommendedName>
        <fullName evidence="3">Antibiotic biosynthesis monooxygenase</fullName>
    </recommendedName>
</protein>
<gene>
    <name evidence="1" type="ORF">GCM10022197_19970</name>
</gene>
<evidence type="ECO:0000313" key="2">
    <source>
        <dbReference type="Proteomes" id="UP001500767"/>
    </source>
</evidence>
<comment type="caution">
    <text evidence="1">The sequence shown here is derived from an EMBL/GenBank/DDBJ whole genome shotgun (WGS) entry which is preliminary data.</text>
</comment>
<organism evidence="1 2">
    <name type="scientific">Microlunatus spumicola</name>
    <dbReference type="NCBI Taxonomy" id="81499"/>
    <lineage>
        <taxon>Bacteria</taxon>
        <taxon>Bacillati</taxon>
        <taxon>Actinomycetota</taxon>
        <taxon>Actinomycetes</taxon>
        <taxon>Propionibacteriales</taxon>
        <taxon>Propionibacteriaceae</taxon>
        <taxon>Microlunatus</taxon>
    </lineage>
</organism>